<evidence type="ECO:0000256" key="3">
    <source>
        <dbReference type="ARBA" id="ARBA00023163"/>
    </source>
</evidence>
<dbReference type="InterPro" id="IPR050109">
    <property type="entry name" value="HTH-type_TetR-like_transc_reg"/>
</dbReference>
<organism evidence="6 7">
    <name type="scientific">Haematobacter genomosp. 1</name>
    <dbReference type="NCBI Taxonomy" id="366618"/>
    <lineage>
        <taxon>Bacteria</taxon>
        <taxon>Pseudomonadati</taxon>
        <taxon>Pseudomonadota</taxon>
        <taxon>Alphaproteobacteria</taxon>
        <taxon>Rhodobacterales</taxon>
        <taxon>Paracoccaceae</taxon>
        <taxon>Haematobacter</taxon>
    </lineage>
</organism>
<protein>
    <submittedName>
        <fullName evidence="6">TetR family transcriptional regulator</fullName>
    </submittedName>
</protein>
<dbReference type="InterPro" id="IPR009057">
    <property type="entry name" value="Homeodomain-like_sf"/>
</dbReference>
<accession>A0A212AE28</accession>
<dbReference type="Pfam" id="PF21597">
    <property type="entry name" value="TetR_C_43"/>
    <property type="match status" value="1"/>
</dbReference>
<evidence type="ECO:0000313" key="6">
    <source>
        <dbReference type="EMBL" id="OWJ79457.1"/>
    </source>
</evidence>
<comment type="caution">
    <text evidence="6">The sequence shown here is derived from an EMBL/GenBank/DDBJ whole genome shotgun (WGS) entry which is preliminary data.</text>
</comment>
<dbReference type="SUPFAM" id="SSF48498">
    <property type="entry name" value="Tetracyclin repressor-like, C-terminal domain"/>
    <property type="match status" value="1"/>
</dbReference>
<dbReference type="InterPro" id="IPR001647">
    <property type="entry name" value="HTH_TetR"/>
</dbReference>
<feature type="domain" description="HTH tetR-type" evidence="5">
    <location>
        <begin position="16"/>
        <end position="73"/>
    </location>
</feature>
<dbReference type="Pfam" id="PF00440">
    <property type="entry name" value="TetR_N"/>
    <property type="match status" value="1"/>
</dbReference>
<sequence>MGESEPKARKPRADQIRNRERLLSAAREVFRAEGASLEAVARRAGLGIGTLYRHFPTRESLYQAVYEREVEELVRLAETMRADEGLGRWMTAALDMMATKKGMIAALAPVIDPAAPFYSDQSARMRSALAALHARAVAADTMRPDVTPEDLMRVLIGLSYGPGADPARSQLLLEVFLSGLARP</sequence>
<evidence type="ECO:0000256" key="1">
    <source>
        <dbReference type="ARBA" id="ARBA00023015"/>
    </source>
</evidence>
<dbReference type="SUPFAM" id="SSF46689">
    <property type="entry name" value="Homeodomain-like"/>
    <property type="match status" value="1"/>
</dbReference>
<dbReference type="EMBL" id="NIPW01000008">
    <property type="protein sequence ID" value="OWJ79457.1"/>
    <property type="molecule type" value="Genomic_DNA"/>
</dbReference>
<dbReference type="GO" id="GO:0000976">
    <property type="term" value="F:transcription cis-regulatory region binding"/>
    <property type="evidence" value="ECO:0007669"/>
    <property type="project" value="TreeGrafter"/>
</dbReference>
<dbReference type="PROSITE" id="PS50977">
    <property type="entry name" value="HTH_TETR_2"/>
    <property type="match status" value="1"/>
</dbReference>
<feature type="DNA-binding region" description="H-T-H motif" evidence="4">
    <location>
        <begin position="36"/>
        <end position="55"/>
    </location>
</feature>
<evidence type="ECO:0000256" key="4">
    <source>
        <dbReference type="PROSITE-ProRule" id="PRU00335"/>
    </source>
</evidence>
<dbReference type="Proteomes" id="UP000196878">
    <property type="component" value="Unassembled WGS sequence"/>
</dbReference>
<dbReference type="GO" id="GO:0003700">
    <property type="term" value="F:DNA-binding transcription factor activity"/>
    <property type="evidence" value="ECO:0007669"/>
    <property type="project" value="TreeGrafter"/>
</dbReference>
<dbReference type="Gene3D" id="1.10.357.10">
    <property type="entry name" value="Tetracycline Repressor, domain 2"/>
    <property type="match status" value="1"/>
</dbReference>
<keyword evidence="1" id="KW-0805">Transcription regulation</keyword>
<dbReference type="PANTHER" id="PTHR30055">
    <property type="entry name" value="HTH-TYPE TRANSCRIPTIONAL REGULATOR RUTR"/>
    <property type="match status" value="1"/>
</dbReference>
<dbReference type="RefSeq" id="WP_088214686.1">
    <property type="nucleotide sequence ID" value="NZ_NIPW01000008.1"/>
</dbReference>
<dbReference type="InterPro" id="IPR049445">
    <property type="entry name" value="TetR_SbtR-like_C"/>
</dbReference>
<proteinExistence type="predicted"/>
<dbReference type="PANTHER" id="PTHR30055:SF234">
    <property type="entry name" value="HTH-TYPE TRANSCRIPTIONAL REGULATOR BETI"/>
    <property type="match status" value="1"/>
</dbReference>
<evidence type="ECO:0000256" key="2">
    <source>
        <dbReference type="ARBA" id="ARBA00023125"/>
    </source>
</evidence>
<keyword evidence="2 4" id="KW-0238">DNA-binding</keyword>
<name>A0A212AE28_9RHOB</name>
<dbReference type="InterPro" id="IPR036271">
    <property type="entry name" value="Tet_transcr_reg_TetR-rel_C_sf"/>
</dbReference>
<dbReference type="OrthoDB" id="9795011at2"/>
<evidence type="ECO:0000259" key="5">
    <source>
        <dbReference type="PROSITE" id="PS50977"/>
    </source>
</evidence>
<keyword evidence="7" id="KW-1185">Reference proteome</keyword>
<dbReference type="AlphaFoldDB" id="A0A212AE28"/>
<reference evidence="6 7" key="1">
    <citation type="submission" date="2016-12" db="EMBL/GenBank/DDBJ databases">
        <title>Comparison of Traditional DNA-DNA Hybridization with In Silico Genomic Analysis.</title>
        <authorList>
            <person name="Nicholson A.C."/>
            <person name="Humrighouse B.W."/>
            <person name="Graziano J."/>
            <person name="Lasker B."/>
            <person name="Whitney A.M."/>
            <person name="Mcquiston J.R."/>
        </authorList>
    </citation>
    <scope>NUCLEOTIDE SEQUENCE [LARGE SCALE GENOMIC DNA]</scope>
    <source>
        <strain evidence="6 7">H2240</strain>
    </source>
</reference>
<gene>
    <name evidence="6" type="ORF">CDV49_06160</name>
</gene>
<keyword evidence="3" id="KW-0804">Transcription</keyword>
<evidence type="ECO:0000313" key="7">
    <source>
        <dbReference type="Proteomes" id="UP000196878"/>
    </source>
</evidence>